<reference evidence="8" key="1">
    <citation type="submission" date="2014-05" db="EMBL/GenBank/DDBJ databases">
        <title>ATOL: Assembling a taxonomically balanced genome-scale reconstruction of the evolutionary history of the Enterobacteriaceae.</title>
        <authorList>
            <person name="Plunkett G. III"/>
            <person name="Neeno-Eckwall E.C."/>
            <person name="Glasner J.D."/>
            <person name="Perna N.T."/>
        </authorList>
    </citation>
    <scope>NUCLEOTIDE SEQUENCE [LARGE SCALE GENOMIC DNA]</scope>
    <source>
        <strain evidence="8">ATCC 49490</strain>
    </source>
</reference>
<name>A0A085AAW5_9ENTR</name>
<dbReference type="AlphaFoldDB" id="A0A085AAW5"/>
<keyword evidence="8" id="KW-1185">Reference proteome</keyword>
<dbReference type="InterPro" id="IPR036393">
    <property type="entry name" value="AceGlu_kinase-like_sf"/>
</dbReference>
<evidence type="ECO:0000313" key="7">
    <source>
        <dbReference type="EMBL" id="KFC07360.1"/>
    </source>
</evidence>
<feature type="domain" description="Aspartate/glutamate/uridylate kinase" evidence="6">
    <location>
        <begin position="5"/>
        <end position="275"/>
    </location>
</feature>
<dbReference type="Gene3D" id="3.40.1160.10">
    <property type="entry name" value="Acetylglutamate kinase-like"/>
    <property type="match status" value="1"/>
</dbReference>
<evidence type="ECO:0000256" key="3">
    <source>
        <dbReference type="ARBA" id="ARBA00022777"/>
    </source>
</evidence>
<dbReference type="InterPro" id="IPR003964">
    <property type="entry name" value="Carb_kinase"/>
</dbReference>
<dbReference type="eggNOG" id="COG0549">
    <property type="taxonomic scope" value="Bacteria"/>
</dbReference>
<dbReference type="RefSeq" id="WP_038156124.1">
    <property type="nucleotide sequence ID" value="NZ_JMTB01000063.1"/>
</dbReference>
<dbReference type="GO" id="GO:0008804">
    <property type="term" value="F:carbamate kinase activity"/>
    <property type="evidence" value="ECO:0007669"/>
    <property type="project" value="UniProtKB-UniRule"/>
</dbReference>
<evidence type="ECO:0000256" key="4">
    <source>
        <dbReference type="NCBIfam" id="TIGR00746"/>
    </source>
</evidence>
<dbReference type="PIRSF" id="PIRSF000723">
    <property type="entry name" value="Carbamate_kin"/>
    <property type="match status" value="1"/>
</dbReference>
<evidence type="ECO:0000256" key="2">
    <source>
        <dbReference type="ARBA" id="ARBA00022679"/>
    </source>
</evidence>
<accession>A0A085AAW5</accession>
<protein>
    <recommendedName>
        <fullName evidence="4 5">Carbamate kinase</fullName>
    </recommendedName>
</protein>
<proteinExistence type="inferred from homology"/>
<dbReference type="Proteomes" id="UP000028630">
    <property type="component" value="Unassembled WGS sequence"/>
</dbReference>
<keyword evidence="3 5" id="KW-0418">Kinase</keyword>
<dbReference type="CDD" id="cd04235">
    <property type="entry name" value="AAK_CK"/>
    <property type="match status" value="1"/>
</dbReference>
<evidence type="ECO:0000313" key="8">
    <source>
        <dbReference type="Proteomes" id="UP000028630"/>
    </source>
</evidence>
<dbReference type="PRINTS" id="PR01469">
    <property type="entry name" value="CARBMTKINASE"/>
</dbReference>
<dbReference type="NCBIfam" id="NF009008">
    <property type="entry name" value="PRK12354.1"/>
    <property type="match status" value="1"/>
</dbReference>
<dbReference type="GO" id="GO:0019546">
    <property type="term" value="P:L-arginine deiminase pathway"/>
    <property type="evidence" value="ECO:0007669"/>
    <property type="project" value="TreeGrafter"/>
</dbReference>
<dbReference type="Pfam" id="PF00696">
    <property type="entry name" value="AA_kinase"/>
    <property type="match status" value="1"/>
</dbReference>
<evidence type="ECO:0000256" key="1">
    <source>
        <dbReference type="ARBA" id="ARBA00011066"/>
    </source>
</evidence>
<dbReference type="EMBL" id="JMTB01000063">
    <property type="protein sequence ID" value="KFC07360.1"/>
    <property type="molecule type" value="Genomic_DNA"/>
</dbReference>
<dbReference type="InterPro" id="IPR001048">
    <property type="entry name" value="Asp/Glu/Uridylate_kinase"/>
</dbReference>
<sequence length="311" mass="33285">MTKPTLVVALGGNALLKRGEPLEADIQRKNIELAAKIIARLTQNWRVVLVHGNGPQVGLLALQNSAYEKVTPYPLDILGAESQGMIGYMLQQALKNQLPQREISVLLTQVEVDANDPAFSNPTKYIGPVYDRGQADALKAEKGWVFKADGPYFRRVVPSPQPQRIVEHDAISALIARDHLVICNGGGGVPVVEQADGYRGIEAVIDKDLSAALLARQLNADALLILTDADAVYLDWGKPTQRPLTQVTPELLSTLSFDAGSMGPKVAACRHFVVQCNGIAGIGSLADGPDILAGGKGTLIRNEHAPVLPVC</sequence>
<dbReference type="PANTHER" id="PTHR30409">
    <property type="entry name" value="CARBAMATE KINASE"/>
    <property type="match status" value="1"/>
</dbReference>
<dbReference type="GO" id="GO:0005829">
    <property type="term" value="C:cytosol"/>
    <property type="evidence" value="ECO:0007669"/>
    <property type="project" value="TreeGrafter"/>
</dbReference>
<dbReference type="SUPFAM" id="SSF53633">
    <property type="entry name" value="Carbamate kinase-like"/>
    <property type="match status" value="1"/>
</dbReference>
<dbReference type="PANTHER" id="PTHR30409:SF1">
    <property type="entry name" value="CARBAMATE KINASE-RELATED"/>
    <property type="match status" value="1"/>
</dbReference>
<evidence type="ECO:0000256" key="5">
    <source>
        <dbReference type="PIRNR" id="PIRNR000723"/>
    </source>
</evidence>
<dbReference type="NCBIfam" id="TIGR00746">
    <property type="entry name" value="arcC"/>
    <property type="match status" value="1"/>
</dbReference>
<organism evidence="7 8">
    <name type="scientific">Trabulsiella guamensis ATCC 49490</name>
    <dbReference type="NCBI Taxonomy" id="1005994"/>
    <lineage>
        <taxon>Bacteria</taxon>
        <taxon>Pseudomonadati</taxon>
        <taxon>Pseudomonadota</taxon>
        <taxon>Gammaproteobacteria</taxon>
        <taxon>Enterobacterales</taxon>
        <taxon>Enterobacteriaceae</taxon>
        <taxon>Trabulsiella</taxon>
    </lineage>
</organism>
<keyword evidence="2 5" id="KW-0808">Transferase</keyword>
<comment type="similarity">
    <text evidence="1 5">Belongs to the carbamate kinase family.</text>
</comment>
<comment type="caution">
    <text evidence="7">The sequence shown here is derived from an EMBL/GenBank/DDBJ whole genome shotgun (WGS) entry which is preliminary data.</text>
</comment>
<dbReference type="FunFam" id="3.40.1160.10:FF:000007">
    <property type="entry name" value="Carbamate kinase"/>
    <property type="match status" value="1"/>
</dbReference>
<evidence type="ECO:0000259" key="6">
    <source>
        <dbReference type="Pfam" id="PF00696"/>
    </source>
</evidence>
<gene>
    <name evidence="7" type="primary">arcC</name>
    <name evidence="7" type="ORF">GTGU_01952</name>
</gene>